<sequence length="37" mass="4526">SDISRYYFLILINYLEEVSQQDFLAMRIVFKRNIILT</sequence>
<accession>X1I4L7</accession>
<proteinExistence type="predicted"/>
<name>X1I4L7_9ZZZZ</name>
<protein>
    <submittedName>
        <fullName evidence="1">Uncharacterized protein</fullName>
    </submittedName>
</protein>
<dbReference type="AlphaFoldDB" id="X1I4L7"/>
<reference evidence="1" key="1">
    <citation type="journal article" date="2014" name="Front. Microbiol.">
        <title>High frequency of phylogenetically diverse reductive dehalogenase-homologous genes in deep subseafloor sedimentary metagenomes.</title>
        <authorList>
            <person name="Kawai M."/>
            <person name="Futagami T."/>
            <person name="Toyoda A."/>
            <person name="Takaki Y."/>
            <person name="Nishi S."/>
            <person name="Hori S."/>
            <person name="Arai W."/>
            <person name="Tsubouchi T."/>
            <person name="Morono Y."/>
            <person name="Uchiyama I."/>
            <person name="Ito T."/>
            <person name="Fujiyama A."/>
            <person name="Inagaki F."/>
            <person name="Takami H."/>
        </authorList>
    </citation>
    <scope>NUCLEOTIDE SEQUENCE</scope>
    <source>
        <strain evidence="1">Expedition CK06-06</strain>
    </source>
</reference>
<evidence type="ECO:0000313" key="1">
    <source>
        <dbReference type="EMBL" id="GAH77351.1"/>
    </source>
</evidence>
<feature type="non-terminal residue" evidence="1">
    <location>
        <position position="1"/>
    </location>
</feature>
<comment type="caution">
    <text evidence="1">The sequence shown here is derived from an EMBL/GenBank/DDBJ whole genome shotgun (WGS) entry which is preliminary data.</text>
</comment>
<gene>
    <name evidence="1" type="ORF">S03H2_64225</name>
</gene>
<dbReference type="EMBL" id="BARU01041696">
    <property type="protein sequence ID" value="GAH77351.1"/>
    <property type="molecule type" value="Genomic_DNA"/>
</dbReference>
<organism evidence="1">
    <name type="scientific">marine sediment metagenome</name>
    <dbReference type="NCBI Taxonomy" id="412755"/>
    <lineage>
        <taxon>unclassified sequences</taxon>
        <taxon>metagenomes</taxon>
        <taxon>ecological metagenomes</taxon>
    </lineage>
</organism>